<dbReference type="Gene3D" id="3.90.199.10">
    <property type="entry name" value="Topoisomerase II, domain 5"/>
    <property type="match status" value="1"/>
</dbReference>
<name>A0A139SLZ6_9BACT</name>
<keyword evidence="9" id="KW-0963">Cytoplasm</keyword>
<reference evidence="14" key="1">
    <citation type="submission" date="2016-02" db="EMBL/GenBank/DDBJ databases">
        <authorList>
            <person name="Sanders J.G."/>
            <person name="Lin J.Y."/>
            <person name="Wertz J.T."/>
            <person name="Russell J.A."/>
            <person name="Moreau C.S."/>
            <person name="Powell S."/>
        </authorList>
    </citation>
    <scope>NUCLEOTIDE SEQUENCE [LARGE SCALE GENOMIC DNA]</scope>
    <source>
        <strain evidence="14">CAG34</strain>
    </source>
</reference>
<dbReference type="InterPro" id="IPR002205">
    <property type="entry name" value="Topo_IIA_dom_A"/>
</dbReference>
<dbReference type="InterPro" id="IPR006691">
    <property type="entry name" value="GyrA/parC_rep"/>
</dbReference>
<evidence type="ECO:0000256" key="7">
    <source>
        <dbReference type="ARBA" id="ARBA00023235"/>
    </source>
</evidence>
<dbReference type="GO" id="GO:0005694">
    <property type="term" value="C:chromosome"/>
    <property type="evidence" value="ECO:0007669"/>
    <property type="project" value="InterPro"/>
</dbReference>
<evidence type="ECO:0000256" key="1">
    <source>
        <dbReference type="ARBA" id="ARBA00000185"/>
    </source>
</evidence>
<sequence length="874" mass="95992">MFTSNEKLSSANITEIMQTAYIDYSMSVIVSRALPDARDGLKPVQRRILYAMMREGLLHNRPFDKCAGVVGEVLKNYHPHGDSSVYDTLARLAQTWVMRYPLIDPQGNFGSVDGDPPAAYRYTECRLNEVAEDLIRNIEEDTVDFVPNYKESTTEPTVLPSALPNLLMNGSTGIAVGMATNIPPHNLGEIIEATCAIIDDPDISVDQLCEIVRGPDFPTGGTIAGRAGILSYLKTGRGIVRIRGKAQTEETSTGSEQIIITEIPYNVNRANLVTKIAELVSDKTIDGIRDLRDESDENTRIVIELKRGEQARPILNQLYQKTALESSFGVTLLALDQKRPKQMNIKELINCYIEHRREVITRRTRFRLRQAEDRAHILEGYLIALDNLDDFVKIIRSSANRVEARDRLMEKYPLTQRQTDAILELRLYQLTGLERDKIEAEYRDLMALIEELRSILASEEKLFALIKKELLDMKSKYASARRTEITAAAGEFRMEDFIPNEGCVITVSHLGFIKRTPVAEYRSQKRGGKGVIGADTYEEDFVEHLFTASTHDYILFLTTTGQCLAKKVYDVPEGTRASKGKSTKSFLSLSEGERIAAMICVKDFDSAQHLVMATRRGVTKKTNLADYANATREGGLRGIKLVGEDSLVGCVLTSGESEIMLVSHRGQAVRFKESDLRDQGRDTQGVTGMRFKIEGDYVQAIEVCDHDARLLIAREDGIGKRTPFADYRLITRGGTGVIAIDLPDDASVAVAGALSVHEDDEVMLLTTKGQSIRTRVCEIRETGRGAKGVKLLSLAAGDSILSIARIVETDEEQEAAAIGEDGGAVAAADVAESDSALGEAAAAGAAPNAASVSTAASDTPSESVPDAEPKEGES</sequence>
<evidence type="ECO:0000313" key="13">
    <source>
        <dbReference type="EMBL" id="KXU35568.1"/>
    </source>
</evidence>
<proteinExistence type="inferred from homology"/>
<dbReference type="Gene3D" id="2.120.10.90">
    <property type="entry name" value="DNA gyrase/topoisomerase IV, subunit A, C-terminal"/>
    <property type="match status" value="1"/>
</dbReference>
<dbReference type="GO" id="GO:0005737">
    <property type="term" value="C:cytoplasm"/>
    <property type="evidence" value="ECO:0007669"/>
    <property type="project" value="UniProtKB-SubCell"/>
</dbReference>
<dbReference type="FunFam" id="3.30.1360.40:FF:000002">
    <property type="entry name" value="DNA gyrase subunit A"/>
    <property type="match status" value="1"/>
</dbReference>
<dbReference type="GO" id="GO:0034335">
    <property type="term" value="F:DNA negative supercoiling activity"/>
    <property type="evidence" value="ECO:0007669"/>
    <property type="project" value="UniProtKB-ARBA"/>
</dbReference>
<dbReference type="InterPro" id="IPR005743">
    <property type="entry name" value="GyrA"/>
</dbReference>
<evidence type="ECO:0000256" key="5">
    <source>
        <dbReference type="ARBA" id="ARBA00023029"/>
    </source>
</evidence>
<evidence type="ECO:0000313" key="14">
    <source>
        <dbReference type="Proteomes" id="UP000070058"/>
    </source>
</evidence>
<keyword evidence="5 9" id="KW-0799">Topoisomerase</keyword>
<dbReference type="Gene3D" id="1.10.268.10">
    <property type="entry name" value="Topoisomerase, domain 3"/>
    <property type="match status" value="1"/>
</dbReference>
<keyword evidence="4 9" id="KW-0067">ATP-binding</keyword>
<dbReference type="Gene3D" id="3.30.1360.40">
    <property type="match status" value="1"/>
</dbReference>
<dbReference type="FunFam" id="2.120.10.90:FF:000005">
    <property type="entry name" value="DNA topoisomerase 4 subunit A"/>
    <property type="match status" value="1"/>
</dbReference>
<comment type="similarity">
    <text evidence="2 9">Belongs to the type II topoisomerase GyrA/ParC subunit family.</text>
</comment>
<dbReference type="NCBIfam" id="TIGR01063">
    <property type="entry name" value="gyrA"/>
    <property type="match status" value="1"/>
</dbReference>
<dbReference type="Pfam" id="PF03989">
    <property type="entry name" value="DNA_gyraseA_C"/>
    <property type="match status" value="6"/>
</dbReference>
<dbReference type="NCBIfam" id="NF004044">
    <property type="entry name" value="PRK05561.1"/>
    <property type="match status" value="1"/>
</dbReference>
<gene>
    <name evidence="9" type="primary">gyrA</name>
    <name evidence="13" type="ORF">AXK11_06160</name>
</gene>
<evidence type="ECO:0000256" key="9">
    <source>
        <dbReference type="HAMAP-Rule" id="MF_01897"/>
    </source>
</evidence>
<dbReference type="GO" id="GO:0006265">
    <property type="term" value="P:DNA topological change"/>
    <property type="evidence" value="ECO:0007669"/>
    <property type="project" value="UniProtKB-UniRule"/>
</dbReference>
<keyword evidence="14" id="KW-1185">Reference proteome</keyword>
<dbReference type="PANTHER" id="PTHR43493">
    <property type="entry name" value="DNA GYRASE/TOPOISOMERASE SUBUNIT A"/>
    <property type="match status" value="1"/>
</dbReference>
<dbReference type="GO" id="GO:0006261">
    <property type="term" value="P:DNA-templated DNA replication"/>
    <property type="evidence" value="ECO:0007669"/>
    <property type="project" value="UniProtKB-UniRule"/>
</dbReference>
<comment type="miscellaneous">
    <text evidence="9">Few gyrases are as efficient as E.coli at forming negative supercoils. Not all organisms have 2 type II topoisomerases; in organisms with a single type II topoisomerase this enzyme also has to decatenate newly replicated chromosomes.</text>
</comment>
<dbReference type="SUPFAM" id="SSF56719">
    <property type="entry name" value="Type II DNA topoisomerase"/>
    <property type="match status" value="1"/>
</dbReference>
<keyword evidence="6 9" id="KW-0238">DNA-binding</keyword>
<dbReference type="RefSeq" id="WP_068630283.1">
    <property type="nucleotide sequence ID" value="NZ_LSZQ01000046.1"/>
</dbReference>
<comment type="subunit">
    <text evidence="8">Heterotetramer composed of ParC and ParE.</text>
</comment>
<dbReference type="NCBIfam" id="NF004043">
    <property type="entry name" value="PRK05560.1"/>
    <property type="match status" value="1"/>
</dbReference>
<feature type="region of interest" description="Disordered" evidence="11">
    <location>
        <begin position="842"/>
        <end position="874"/>
    </location>
</feature>
<dbReference type="EMBL" id="LSZQ01000046">
    <property type="protein sequence ID" value="KXU35568.1"/>
    <property type="molecule type" value="Genomic_DNA"/>
</dbReference>
<dbReference type="HAMAP" id="MF_01897">
    <property type="entry name" value="GyrA"/>
    <property type="match status" value="1"/>
</dbReference>
<dbReference type="GO" id="GO:0003677">
    <property type="term" value="F:DNA binding"/>
    <property type="evidence" value="ECO:0007669"/>
    <property type="project" value="UniProtKB-UniRule"/>
</dbReference>
<keyword evidence="7 9" id="KW-0413">Isomerase</keyword>
<evidence type="ECO:0000259" key="12">
    <source>
        <dbReference type="PROSITE" id="PS52040"/>
    </source>
</evidence>
<keyword evidence="3 9" id="KW-0547">Nucleotide-binding</keyword>
<dbReference type="PANTHER" id="PTHR43493:SF5">
    <property type="entry name" value="DNA GYRASE SUBUNIT A, CHLOROPLASTIC_MITOCHONDRIAL"/>
    <property type="match status" value="1"/>
</dbReference>
<dbReference type="Proteomes" id="UP000070058">
    <property type="component" value="Unassembled WGS sequence"/>
</dbReference>
<organism evidence="13 14">
    <name type="scientific">Cephaloticoccus primus</name>
    <dbReference type="NCBI Taxonomy" id="1548207"/>
    <lineage>
        <taxon>Bacteria</taxon>
        <taxon>Pseudomonadati</taxon>
        <taxon>Verrucomicrobiota</taxon>
        <taxon>Opitutia</taxon>
        <taxon>Opitutales</taxon>
        <taxon>Opitutaceae</taxon>
        <taxon>Cephaloticoccus</taxon>
    </lineage>
</organism>
<dbReference type="STRING" id="1548207.AXK11_06160"/>
<dbReference type="GO" id="GO:0009330">
    <property type="term" value="C:DNA topoisomerase type II (double strand cut, ATP-hydrolyzing) complex"/>
    <property type="evidence" value="ECO:0007669"/>
    <property type="project" value="TreeGrafter"/>
</dbReference>
<feature type="compositionally biased region" description="Low complexity" evidence="11">
    <location>
        <begin position="842"/>
        <end position="857"/>
    </location>
</feature>
<accession>A0A139SLZ6</accession>
<comment type="catalytic activity">
    <reaction evidence="1 9 10">
        <text>ATP-dependent breakage, passage and rejoining of double-stranded DNA.</text>
        <dbReference type="EC" id="5.6.2.2"/>
    </reaction>
</comment>
<dbReference type="SMART" id="SM00434">
    <property type="entry name" value="TOP4c"/>
    <property type="match status" value="1"/>
</dbReference>
<dbReference type="OrthoDB" id="9806486at2"/>
<dbReference type="AlphaFoldDB" id="A0A139SLZ6"/>
<dbReference type="FunFam" id="1.10.268.10:FF:000001">
    <property type="entry name" value="DNA gyrase subunit A"/>
    <property type="match status" value="1"/>
</dbReference>
<feature type="domain" description="Topo IIA-type catalytic" evidence="12">
    <location>
        <begin position="34"/>
        <end position="497"/>
    </location>
</feature>
<dbReference type="InterPro" id="IPR013757">
    <property type="entry name" value="Topo_IIA_A_a_sf"/>
</dbReference>
<evidence type="ECO:0000256" key="6">
    <source>
        <dbReference type="ARBA" id="ARBA00023125"/>
    </source>
</evidence>
<dbReference type="GO" id="GO:0005524">
    <property type="term" value="F:ATP binding"/>
    <property type="evidence" value="ECO:0007669"/>
    <property type="project" value="UniProtKB-UniRule"/>
</dbReference>
<dbReference type="InterPro" id="IPR050220">
    <property type="entry name" value="Type_II_DNA_Topoisomerases"/>
</dbReference>
<evidence type="ECO:0000256" key="10">
    <source>
        <dbReference type="PROSITE-ProRule" id="PRU01384"/>
    </source>
</evidence>
<protein>
    <recommendedName>
        <fullName evidence="9">DNA gyrase subunit A</fullName>
        <ecNumber evidence="9">5.6.2.2</ecNumber>
    </recommendedName>
</protein>
<dbReference type="SUPFAM" id="SSF101904">
    <property type="entry name" value="GyrA/ParC C-terminal domain-like"/>
    <property type="match status" value="1"/>
</dbReference>
<dbReference type="InterPro" id="IPR013760">
    <property type="entry name" value="Topo_IIA-like_dom_sf"/>
</dbReference>
<evidence type="ECO:0000256" key="2">
    <source>
        <dbReference type="ARBA" id="ARBA00008263"/>
    </source>
</evidence>
<dbReference type="CDD" id="cd00187">
    <property type="entry name" value="TOP4c"/>
    <property type="match status" value="1"/>
</dbReference>
<comment type="function">
    <text evidence="9">A type II topoisomerase that negatively supercoils closed circular double-stranded (ds) DNA in an ATP-dependent manner to modulate DNA topology and maintain chromosomes in an underwound state. Negative supercoiling favors strand separation, and DNA replication, transcription, recombination and repair, all of which involve strand separation. Also able to catalyze the interconversion of other topological isomers of dsDNA rings, including catenanes and knotted rings. Type II topoisomerases break and join 2 DNA strands simultaneously in an ATP-dependent manner.</text>
</comment>
<evidence type="ECO:0000256" key="3">
    <source>
        <dbReference type="ARBA" id="ARBA00022741"/>
    </source>
</evidence>
<comment type="subcellular location">
    <subcellularLocation>
        <location evidence="9">Cytoplasm</location>
    </subcellularLocation>
</comment>
<evidence type="ECO:0000256" key="11">
    <source>
        <dbReference type="SAM" id="MobiDB-lite"/>
    </source>
</evidence>
<dbReference type="EC" id="5.6.2.2" evidence="9"/>
<comment type="subunit">
    <text evidence="9">Heterotetramer, composed of two GyrA and two GyrB chains. In the heterotetramer, GyrA contains the active site tyrosine that forms a transient covalent intermediate with DNA, while GyrB binds cofactors and catalyzes ATP hydrolysis.</text>
</comment>
<comment type="caution">
    <text evidence="13">The sequence shown here is derived from an EMBL/GenBank/DDBJ whole genome shotgun (WGS) entry which is preliminary data.</text>
</comment>
<dbReference type="PROSITE" id="PS52040">
    <property type="entry name" value="TOPO_IIA"/>
    <property type="match status" value="1"/>
</dbReference>
<evidence type="ECO:0000256" key="8">
    <source>
        <dbReference type="ARBA" id="ARBA00063644"/>
    </source>
</evidence>
<evidence type="ECO:0000256" key="4">
    <source>
        <dbReference type="ARBA" id="ARBA00022840"/>
    </source>
</evidence>
<dbReference type="InterPro" id="IPR013758">
    <property type="entry name" value="Topo_IIA_A/C_ab"/>
</dbReference>
<dbReference type="InterPro" id="IPR035516">
    <property type="entry name" value="Gyrase/topoIV_suA_C"/>
</dbReference>
<feature type="active site" description="O-(5'-phospho-DNA)-tyrosine intermediate" evidence="9 10">
    <location>
        <position position="122"/>
    </location>
</feature>
<dbReference type="Pfam" id="PF00521">
    <property type="entry name" value="DNA_topoisoIV"/>
    <property type="match status" value="1"/>
</dbReference>
<feature type="short sequence motif" description="GyrA-box" evidence="9">
    <location>
        <begin position="524"/>
        <end position="530"/>
    </location>
</feature>